<dbReference type="PANTHER" id="PTHR22754:SF32">
    <property type="entry name" value="DISCO-INTERACTING PROTEIN 2"/>
    <property type="match status" value="1"/>
</dbReference>
<dbReference type="Gene3D" id="3.30.300.30">
    <property type="match status" value="1"/>
</dbReference>
<dbReference type="InterPro" id="IPR045851">
    <property type="entry name" value="AMP-bd_C_sf"/>
</dbReference>
<proteinExistence type="predicted"/>
<dbReference type="SUPFAM" id="SSF56801">
    <property type="entry name" value="Acetyl-CoA synthetase-like"/>
    <property type="match status" value="2"/>
</dbReference>
<dbReference type="Gene3D" id="3.40.50.12780">
    <property type="entry name" value="N-terminal domain of ligase-like"/>
    <property type="match status" value="2"/>
</dbReference>
<dbReference type="InParanoid" id="E4X9F6"/>
<dbReference type="PANTHER" id="PTHR22754">
    <property type="entry name" value="DISCO-INTERACTING PROTEIN 2 DIP2 -RELATED"/>
    <property type="match status" value="1"/>
</dbReference>
<dbReference type="OrthoDB" id="69964at2759"/>
<organism evidence="2">
    <name type="scientific">Oikopleura dioica</name>
    <name type="common">Tunicate</name>
    <dbReference type="NCBI Taxonomy" id="34765"/>
    <lineage>
        <taxon>Eukaryota</taxon>
        <taxon>Metazoa</taxon>
        <taxon>Chordata</taxon>
        <taxon>Tunicata</taxon>
        <taxon>Appendicularia</taxon>
        <taxon>Copelata</taxon>
        <taxon>Oikopleuridae</taxon>
        <taxon>Oikopleura</taxon>
    </lineage>
</organism>
<dbReference type="Pfam" id="PF23024">
    <property type="entry name" value="AMP-dom_DIP2-like"/>
    <property type="match status" value="1"/>
</dbReference>
<sequence length="1197" mass="131221">MKFFNRIKAVARQIQETLQIPAGRTVALSFPHVDLDFITAFFGCLMAGVNVISVAQPDHSTKGEMIQFKSLGVQCVLTTSLLAKNSGKKDEGKRFNLWQSIKVTTPSKTQPPSKWRVDPSRVSSGKLLMFRSSAGQITTITTTQESLSAQLNLMAQTTGLSSSSRVLSLESHSNEFLVTGVLLPLYVGCELFILPPNLAKQSPEVWCRIADRQGISDIFCRAREFSWASATDLAFQCDLTNLKAINLIDGRQPTCLNYAVSACYKIRRRISIEPEAIYGIIWSDTAGFLGRIKSANSTNSGFSSTALLVDRLMLQSGLIELHQEPSPKCILFPGYLEISPELQLVCAKMENNSEGEKKVTPCFQNDVGNIWVRSDALKDKYLANLPSLSDNTFNVSISGVPGTWVDTGLIGAQVDDKVFIISSVEERFPVAAADIDASSNISIMPIQWDLLATIITADKTAMIFRQRCHVYTVRIASSFKLVISAELSSDSFSDDQISGLVDSFVDGLVQLHGISPFSISLHAPYSLPQNPDGTLDFSLIESKFSSGDLDSIYCLSLPWRTLETSLPSSIAPGCVVGAAGMVCGAVISGTELSYACGRLLPEKTGQIETLAQRLASRVKQSSEVSDEHPLIDVFGSKEFSKAFEKGIRPKGLRLTAPELHKMSTRISIVLGKHEVAHGDLVLVAYSCPIRLLCAIYGCWYRGAVPVPVRAGSEHFGTFKVIAQESKSCFAMVSSKKCYSQVVEAIPHLQLVEVENPSKMDSLTNTSLARIPYCPPTLELQCLLDFTVTNVGSLIGRQFTWKNILRLSQSLKDQTEVYPGRELDMAVDPMQGFGLFTLISLPVHSGCSLVWHKTLEIEKNVGEWIKNTIPHARDVFIGAALAKKIQWVEQKNISTAKLSNVRSFNVVFQNVRPDADVLSRVSKLLETVGLSPRAVSCSTSLLPSPLISLRSGIARPLRTTCVDLTGLKNGRIKSSARGSKYCATLQEAGCILPGMEVVIADVMNQGQCGVGRLGEIWIRSEYICNTFVSSFGGDPYVPVETLQNMLSKKLEVGTAKGSWARTGMLGFLERCEDSKELSLYFIGNMNEHIQHRGFQFHPTDLEASLRRCNSSIINCCVCQVDGHMICLIETTKEASFCPILASKITSTLADVHHVIISVVVLLRPSSIPMSTQGTPQRQRAAEMLLQDKFNPILMSYNC</sequence>
<gene>
    <name evidence="2" type="ORF">GSOID_T00004507001</name>
    <name evidence="3" type="ORF">GSOID_T00032315001</name>
</gene>
<evidence type="ECO:0000313" key="2">
    <source>
        <dbReference type="EMBL" id="CBY19085.1"/>
    </source>
</evidence>
<dbReference type="Proteomes" id="UP000001307">
    <property type="component" value="Unassembled WGS sequence"/>
</dbReference>
<keyword evidence="4" id="KW-1185">Reference proteome</keyword>
<evidence type="ECO:0000259" key="1">
    <source>
        <dbReference type="Pfam" id="PF23024"/>
    </source>
</evidence>
<dbReference type="InterPro" id="IPR042099">
    <property type="entry name" value="ANL_N_sf"/>
</dbReference>
<dbReference type="EMBL" id="FN655202">
    <property type="protein sequence ID" value="CBY38384.1"/>
    <property type="molecule type" value="Genomic_DNA"/>
</dbReference>
<feature type="domain" description="AMP-binding enzyme C-terminal" evidence="1">
    <location>
        <begin position="1085"/>
        <end position="1188"/>
    </location>
</feature>
<dbReference type="InterPro" id="IPR025110">
    <property type="entry name" value="AMP-bd_C"/>
</dbReference>
<accession>E4X9F6</accession>
<dbReference type="EMBL" id="FN653030">
    <property type="protein sequence ID" value="CBY19085.1"/>
    <property type="molecule type" value="Genomic_DNA"/>
</dbReference>
<dbReference type="AlphaFoldDB" id="E4X9F6"/>
<protein>
    <recommendedName>
        <fullName evidence="1">AMP-binding enzyme C-terminal domain-containing protein</fullName>
    </recommendedName>
</protein>
<evidence type="ECO:0000313" key="3">
    <source>
        <dbReference type="EMBL" id="CBY38384.1"/>
    </source>
</evidence>
<evidence type="ECO:0000313" key="4">
    <source>
        <dbReference type="Proteomes" id="UP000001307"/>
    </source>
</evidence>
<dbReference type="Proteomes" id="UP000011014">
    <property type="component" value="Unassembled WGS sequence"/>
</dbReference>
<name>E4X9F6_OIKDI</name>
<reference evidence="2" key="1">
    <citation type="journal article" date="2010" name="Science">
        <title>Plasticity of animal genome architecture unmasked by rapid evolution of a pelagic tunicate.</title>
        <authorList>
            <person name="Denoeud F."/>
            <person name="Henriet S."/>
            <person name="Mungpakdee S."/>
            <person name="Aury J.M."/>
            <person name="Da Silva C."/>
            <person name="Brinkmann H."/>
            <person name="Mikhaleva J."/>
            <person name="Olsen L.C."/>
            <person name="Jubin C."/>
            <person name="Canestro C."/>
            <person name="Bouquet J.M."/>
            <person name="Danks G."/>
            <person name="Poulain J."/>
            <person name="Campsteijn C."/>
            <person name="Adamski M."/>
            <person name="Cross I."/>
            <person name="Yadetie F."/>
            <person name="Muffato M."/>
            <person name="Louis A."/>
            <person name="Butcher S."/>
            <person name="Tsagkogeorga G."/>
            <person name="Konrad A."/>
            <person name="Singh S."/>
            <person name="Jensen M.F."/>
            <person name="Cong E.H."/>
            <person name="Eikeseth-Otteraa H."/>
            <person name="Noel B."/>
            <person name="Anthouard V."/>
            <person name="Porcel B.M."/>
            <person name="Kachouri-Lafond R."/>
            <person name="Nishino A."/>
            <person name="Ugolini M."/>
            <person name="Chourrout P."/>
            <person name="Nishida H."/>
            <person name="Aasland R."/>
            <person name="Huzurbazar S."/>
            <person name="Westhof E."/>
            <person name="Delsuc F."/>
            <person name="Lehrach H."/>
            <person name="Reinhardt R."/>
            <person name="Weissenbach J."/>
            <person name="Roy S.W."/>
            <person name="Artiguenave F."/>
            <person name="Postlethwait J.H."/>
            <person name="Manak J.R."/>
            <person name="Thompson E.M."/>
            <person name="Jaillon O."/>
            <person name="Du Pasquier L."/>
            <person name="Boudinot P."/>
            <person name="Liberles D.A."/>
            <person name="Volff J.N."/>
            <person name="Philippe H."/>
            <person name="Lenhard B."/>
            <person name="Roest Crollius H."/>
            <person name="Wincker P."/>
            <person name="Chourrout D."/>
        </authorList>
    </citation>
    <scope>NUCLEOTIDE SEQUENCE [LARGE SCALE GENOMIC DNA]</scope>
</reference>